<dbReference type="Ensembl" id="ENSAPOT00000010893.1">
    <property type="protein sequence ID" value="ENSAPOP00000003939.1"/>
    <property type="gene ID" value="ENSAPOG00000005492.1"/>
</dbReference>
<evidence type="ECO:0008006" key="5">
    <source>
        <dbReference type="Google" id="ProtNLM"/>
    </source>
</evidence>
<keyword evidence="4" id="KW-1185">Reference proteome</keyword>
<dbReference type="GeneTree" id="ENSGT00990000205925"/>
<dbReference type="Gene3D" id="3.30.250.20">
    <property type="entry name" value="L1 transposable element, C-terminal domain"/>
    <property type="match status" value="1"/>
</dbReference>
<protein>
    <recommendedName>
        <fullName evidence="5">L1 transposable element RRM domain-containing protein</fullName>
    </recommendedName>
</protein>
<dbReference type="Gene3D" id="1.10.287.1490">
    <property type="match status" value="1"/>
</dbReference>
<name>A0A3Q1EJX9_9TELE</name>
<feature type="compositionally biased region" description="Polar residues" evidence="2">
    <location>
        <begin position="13"/>
        <end position="29"/>
    </location>
</feature>
<evidence type="ECO:0000256" key="1">
    <source>
        <dbReference type="SAM" id="Coils"/>
    </source>
</evidence>
<dbReference type="AlphaFoldDB" id="A0A3Q1EJX9"/>
<sequence length="294" mass="33754">MTGGKKKGKKNLIDQSSLPEDTPVPNQSSQVTMATFENTSEENQSGILISMRAIIREEITAAINAHQQQITSVKAEIKQCNERLAHAEERVAELETSKLQLESENEKLKERVKKLEDTAEKLEAQSRRYNVRVFGLKHNVEKGNPTEYMAQLLKTVFKGKLPEEPVVEVAHRVGQANISGDRAMIVRLQKQLTREAILKLAKREGETVFEDMKVRIFPDLTAAVAKQRAQFKDVRKKLREQKIRNGIIHPAALIVTYNDEKKYFKDSKSAEIKRGIYVRGKKRRKEKVKKEYWM</sequence>
<feature type="region of interest" description="Disordered" evidence="2">
    <location>
        <begin position="1"/>
        <end position="29"/>
    </location>
</feature>
<proteinExistence type="predicted"/>
<dbReference type="PANTHER" id="PTHR11505">
    <property type="entry name" value="L1 TRANSPOSABLE ELEMENT-RELATED"/>
    <property type="match status" value="1"/>
</dbReference>
<dbReference type="InterPro" id="IPR042566">
    <property type="entry name" value="L1_C"/>
</dbReference>
<dbReference type="Proteomes" id="UP000257200">
    <property type="component" value="Unplaced"/>
</dbReference>
<accession>A0A3Q1EJX9</accession>
<dbReference type="InParanoid" id="A0A3Q1EJX9"/>
<keyword evidence="1" id="KW-0175">Coiled coil</keyword>
<evidence type="ECO:0000256" key="2">
    <source>
        <dbReference type="SAM" id="MobiDB-lite"/>
    </source>
</evidence>
<reference evidence="3" key="1">
    <citation type="submission" date="2025-08" db="UniProtKB">
        <authorList>
            <consortium name="Ensembl"/>
        </authorList>
    </citation>
    <scope>IDENTIFICATION</scope>
</reference>
<evidence type="ECO:0000313" key="4">
    <source>
        <dbReference type="Proteomes" id="UP000257200"/>
    </source>
</evidence>
<organism evidence="3 4">
    <name type="scientific">Acanthochromis polyacanthus</name>
    <name type="common">spiny chromis</name>
    <dbReference type="NCBI Taxonomy" id="80966"/>
    <lineage>
        <taxon>Eukaryota</taxon>
        <taxon>Metazoa</taxon>
        <taxon>Chordata</taxon>
        <taxon>Craniata</taxon>
        <taxon>Vertebrata</taxon>
        <taxon>Euteleostomi</taxon>
        <taxon>Actinopterygii</taxon>
        <taxon>Neopterygii</taxon>
        <taxon>Teleostei</taxon>
        <taxon>Neoteleostei</taxon>
        <taxon>Acanthomorphata</taxon>
        <taxon>Ovalentaria</taxon>
        <taxon>Pomacentridae</taxon>
        <taxon>Acanthochromis</taxon>
    </lineage>
</organism>
<dbReference type="InterPro" id="IPR004244">
    <property type="entry name" value="Transposase_22"/>
</dbReference>
<reference evidence="3" key="2">
    <citation type="submission" date="2025-09" db="UniProtKB">
        <authorList>
            <consortium name="Ensembl"/>
        </authorList>
    </citation>
    <scope>IDENTIFICATION</scope>
</reference>
<feature type="coiled-coil region" evidence="1">
    <location>
        <begin position="56"/>
        <end position="132"/>
    </location>
</feature>
<evidence type="ECO:0000313" key="3">
    <source>
        <dbReference type="Ensembl" id="ENSAPOP00000003939.1"/>
    </source>
</evidence>
<feature type="compositionally biased region" description="Basic residues" evidence="2">
    <location>
        <begin position="1"/>
        <end position="10"/>
    </location>
</feature>